<evidence type="ECO:0000313" key="6">
    <source>
        <dbReference type="EMBL" id="CRL35642.1"/>
    </source>
</evidence>
<keyword evidence="2" id="KW-0805">Transcription regulation</keyword>
<keyword evidence="4" id="KW-0804">Transcription</keyword>
<dbReference type="PROSITE" id="PS50931">
    <property type="entry name" value="HTH_LYSR"/>
    <property type="match status" value="1"/>
</dbReference>
<dbReference type="GO" id="GO:0003700">
    <property type="term" value="F:DNA-binding transcription factor activity"/>
    <property type="evidence" value="ECO:0007669"/>
    <property type="project" value="InterPro"/>
</dbReference>
<dbReference type="PANTHER" id="PTHR30346">
    <property type="entry name" value="TRANSCRIPTIONAL DUAL REGULATOR HCAR-RELATED"/>
    <property type="match status" value="1"/>
</dbReference>
<comment type="similarity">
    <text evidence="1">Belongs to the LysR transcriptional regulatory family.</text>
</comment>
<evidence type="ECO:0000256" key="1">
    <source>
        <dbReference type="ARBA" id="ARBA00009437"/>
    </source>
</evidence>
<dbReference type="SUPFAM" id="SSF53850">
    <property type="entry name" value="Periplasmic binding protein-like II"/>
    <property type="match status" value="1"/>
</dbReference>
<dbReference type="RefSeq" id="WP_055061469.1">
    <property type="nucleotide sequence ID" value="NZ_AP031452.1"/>
</dbReference>
<sequence length="301" mass="34690">MTLQQLRQVLTIAESNSMNEAAKKLFVSQPNLSATVREVEEELGITVFMRNNRGITVTAEGEEFLGYAKQVVEQYHLLENRYLNVESKKKFSVSMQHYSFAVKAFVQLAKEVGMDEYEFAVHETKTKEVIDNVKNLKSELGVLYLSDFNEKVLRKLFKECDIEFKELFTCNTYVYLWKKHPLAGKKVITLDDLQEYPCLTFEQGVNNSFYYAEEMMSTYEYKRVIKADDRATMLNLMVGLNGFTLCSGIISEDLNGDDYAAIPLKESEKMHIGYIKHKGTKLSKLGEIYIDALKNYENKVL</sequence>
<proteinExistence type="inferred from homology"/>
<name>A0A0M6WGT1_9FIRM</name>
<dbReference type="GO" id="GO:0032993">
    <property type="term" value="C:protein-DNA complex"/>
    <property type="evidence" value="ECO:0007669"/>
    <property type="project" value="TreeGrafter"/>
</dbReference>
<keyword evidence="3" id="KW-0238">DNA-binding</keyword>
<accession>A0A0M6WGT1</accession>
<dbReference type="Pfam" id="PF03466">
    <property type="entry name" value="LysR_substrate"/>
    <property type="match status" value="1"/>
</dbReference>
<dbReference type="GO" id="GO:0003677">
    <property type="term" value="F:DNA binding"/>
    <property type="evidence" value="ECO:0007669"/>
    <property type="project" value="UniProtKB-KW"/>
</dbReference>
<keyword evidence="7" id="KW-1185">Reference proteome</keyword>
<dbReference type="Gene3D" id="3.40.190.10">
    <property type="entry name" value="Periplasmic binding protein-like II"/>
    <property type="match status" value="2"/>
</dbReference>
<dbReference type="FunFam" id="1.10.10.10:FF:000001">
    <property type="entry name" value="LysR family transcriptional regulator"/>
    <property type="match status" value="1"/>
</dbReference>
<dbReference type="PANTHER" id="PTHR30346:SF0">
    <property type="entry name" value="HCA OPERON TRANSCRIPTIONAL ACTIVATOR HCAR"/>
    <property type="match status" value="1"/>
</dbReference>
<evidence type="ECO:0000256" key="4">
    <source>
        <dbReference type="ARBA" id="ARBA00023163"/>
    </source>
</evidence>
<dbReference type="InterPro" id="IPR036388">
    <property type="entry name" value="WH-like_DNA-bd_sf"/>
</dbReference>
<dbReference type="SUPFAM" id="SSF46785">
    <property type="entry name" value="Winged helix' DNA-binding domain"/>
    <property type="match status" value="1"/>
</dbReference>
<protein>
    <submittedName>
        <fullName evidence="6">LysR family transcriptional regulator</fullName>
    </submittedName>
</protein>
<organism evidence="6 7">
    <name type="scientific">Agathobacter rectalis</name>
    <dbReference type="NCBI Taxonomy" id="39491"/>
    <lineage>
        <taxon>Bacteria</taxon>
        <taxon>Bacillati</taxon>
        <taxon>Bacillota</taxon>
        <taxon>Clostridia</taxon>
        <taxon>Lachnospirales</taxon>
        <taxon>Lachnospiraceae</taxon>
        <taxon>Agathobacter</taxon>
    </lineage>
</organism>
<dbReference type="Gene3D" id="1.10.10.10">
    <property type="entry name" value="Winged helix-like DNA-binding domain superfamily/Winged helix DNA-binding domain"/>
    <property type="match status" value="1"/>
</dbReference>
<dbReference type="InterPro" id="IPR036390">
    <property type="entry name" value="WH_DNA-bd_sf"/>
</dbReference>
<dbReference type="Proteomes" id="UP000049472">
    <property type="component" value="Unassembled WGS sequence"/>
</dbReference>
<dbReference type="PRINTS" id="PR00039">
    <property type="entry name" value="HTHLYSR"/>
</dbReference>
<dbReference type="CDD" id="cd05466">
    <property type="entry name" value="PBP2_LTTR_substrate"/>
    <property type="match status" value="1"/>
</dbReference>
<dbReference type="EMBL" id="CVRQ01000014">
    <property type="protein sequence ID" value="CRL35642.1"/>
    <property type="molecule type" value="Genomic_DNA"/>
</dbReference>
<evidence type="ECO:0000259" key="5">
    <source>
        <dbReference type="PROSITE" id="PS50931"/>
    </source>
</evidence>
<gene>
    <name evidence="6" type="ORF">T1815_11531</name>
</gene>
<evidence type="ECO:0000313" key="7">
    <source>
        <dbReference type="Proteomes" id="UP000049472"/>
    </source>
</evidence>
<evidence type="ECO:0000256" key="2">
    <source>
        <dbReference type="ARBA" id="ARBA00023015"/>
    </source>
</evidence>
<reference evidence="7" key="1">
    <citation type="submission" date="2015-05" db="EMBL/GenBank/DDBJ databases">
        <authorList>
            <consortium name="Pathogen Informatics"/>
        </authorList>
    </citation>
    <scope>NUCLEOTIDE SEQUENCE [LARGE SCALE GENOMIC DNA]</scope>
    <source>
        <strain evidence="7">T1-815</strain>
    </source>
</reference>
<dbReference type="AlphaFoldDB" id="A0A0M6WGT1"/>
<dbReference type="InterPro" id="IPR005119">
    <property type="entry name" value="LysR_subst-bd"/>
</dbReference>
<evidence type="ECO:0000256" key="3">
    <source>
        <dbReference type="ARBA" id="ARBA00023125"/>
    </source>
</evidence>
<feature type="domain" description="HTH lysR-type" evidence="5">
    <location>
        <begin position="1"/>
        <end position="58"/>
    </location>
</feature>
<dbReference type="InterPro" id="IPR000847">
    <property type="entry name" value="LysR_HTH_N"/>
</dbReference>
<dbReference type="Pfam" id="PF00126">
    <property type="entry name" value="HTH_1"/>
    <property type="match status" value="1"/>
</dbReference>